<organism evidence="1 2">
    <name type="scientific">Nonomuraea glycinis</name>
    <dbReference type="NCBI Taxonomy" id="2047744"/>
    <lineage>
        <taxon>Bacteria</taxon>
        <taxon>Bacillati</taxon>
        <taxon>Actinomycetota</taxon>
        <taxon>Actinomycetes</taxon>
        <taxon>Streptosporangiales</taxon>
        <taxon>Streptosporangiaceae</taxon>
        <taxon>Nonomuraea</taxon>
    </lineage>
</organism>
<name>A0A918E7J2_9ACTN</name>
<proteinExistence type="predicted"/>
<dbReference type="AlphaFoldDB" id="A0A918E7J2"/>
<evidence type="ECO:0000313" key="2">
    <source>
        <dbReference type="Proteomes" id="UP000660745"/>
    </source>
</evidence>
<sequence>MAMWYRYSLVEPTPGQAVFHTRLTLSVIDAAGGPGAPGVAAAVIALADRIIDWADGYAARRVEV</sequence>
<gene>
    <name evidence="1" type="ORF">GCM10012278_45760</name>
</gene>
<comment type="caution">
    <text evidence="1">The sequence shown here is derived from an EMBL/GenBank/DDBJ whole genome shotgun (WGS) entry which is preliminary data.</text>
</comment>
<dbReference type="Proteomes" id="UP000660745">
    <property type="component" value="Unassembled WGS sequence"/>
</dbReference>
<evidence type="ECO:0000313" key="1">
    <source>
        <dbReference type="EMBL" id="GGP09564.1"/>
    </source>
</evidence>
<reference evidence="1" key="2">
    <citation type="submission" date="2020-09" db="EMBL/GenBank/DDBJ databases">
        <authorList>
            <person name="Sun Q."/>
            <person name="Zhou Y."/>
        </authorList>
    </citation>
    <scope>NUCLEOTIDE SEQUENCE</scope>
    <source>
        <strain evidence="1">CGMCC 4.7430</strain>
    </source>
</reference>
<dbReference type="EMBL" id="BMNK01000007">
    <property type="protein sequence ID" value="GGP09564.1"/>
    <property type="molecule type" value="Genomic_DNA"/>
</dbReference>
<accession>A0A918E7J2</accession>
<reference evidence="1" key="1">
    <citation type="journal article" date="2014" name="Int. J. Syst. Evol. Microbiol.">
        <title>Complete genome sequence of Corynebacterium casei LMG S-19264T (=DSM 44701T), isolated from a smear-ripened cheese.</title>
        <authorList>
            <consortium name="US DOE Joint Genome Institute (JGI-PGF)"/>
            <person name="Walter F."/>
            <person name="Albersmeier A."/>
            <person name="Kalinowski J."/>
            <person name="Ruckert C."/>
        </authorList>
    </citation>
    <scope>NUCLEOTIDE SEQUENCE</scope>
    <source>
        <strain evidence="1">CGMCC 4.7430</strain>
    </source>
</reference>
<protein>
    <submittedName>
        <fullName evidence="1">Uncharacterized protein</fullName>
    </submittedName>
</protein>
<keyword evidence="2" id="KW-1185">Reference proteome</keyword>